<dbReference type="PANTHER" id="PTHR34535:SF3">
    <property type="entry name" value="HYDROGENASE MATURATION FACTOR HYPA"/>
    <property type="match status" value="1"/>
</dbReference>
<feature type="binding site" evidence="4">
    <location>
        <position position="2"/>
    </location>
    <ligand>
        <name>Ni(2+)</name>
        <dbReference type="ChEBI" id="CHEBI:49786"/>
    </ligand>
</feature>
<keyword evidence="2 4" id="KW-0479">Metal-binding</keyword>
<feature type="binding site" evidence="4">
    <location>
        <position position="89"/>
    </location>
    <ligand>
        <name>Zn(2+)</name>
        <dbReference type="ChEBI" id="CHEBI:29105"/>
    </ligand>
</feature>
<proteinExistence type="inferred from homology"/>
<dbReference type="InterPro" id="IPR000688">
    <property type="entry name" value="HypA/HybF"/>
</dbReference>
<evidence type="ECO:0000256" key="2">
    <source>
        <dbReference type="ARBA" id="ARBA00022723"/>
    </source>
</evidence>
<dbReference type="OrthoDB" id="9800361at2"/>
<dbReference type="HAMAP" id="MF_00213">
    <property type="entry name" value="HypA_HybF"/>
    <property type="match status" value="1"/>
</dbReference>
<keyword evidence="1 4" id="KW-0533">Nickel</keyword>
<keyword evidence="3 4" id="KW-0862">Zinc</keyword>
<dbReference type="PANTHER" id="PTHR34535">
    <property type="entry name" value="HYDROGENASE MATURATION FACTOR HYPA"/>
    <property type="match status" value="1"/>
</dbReference>
<comment type="function">
    <text evidence="4">Involved in the maturation of [NiFe] hydrogenases. Required for nickel insertion into the metal center of the hydrogenase.</text>
</comment>
<dbReference type="eggNOG" id="COG0375">
    <property type="taxonomic scope" value="Bacteria"/>
</dbReference>
<dbReference type="GO" id="GO:0008270">
    <property type="term" value="F:zinc ion binding"/>
    <property type="evidence" value="ECO:0007669"/>
    <property type="project" value="UniProtKB-UniRule"/>
</dbReference>
<evidence type="ECO:0000313" key="6">
    <source>
        <dbReference type="Proteomes" id="UP000006073"/>
    </source>
</evidence>
<accession>S2CWN1</accession>
<evidence type="ECO:0000313" key="5">
    <source>
        <dbReference type="EMBL" id="EOZ91547.1"/>
    </source>
</evidence>
<dbReference type="EMBL" id="ALWO02000054">
    <property type="protein sequence ID" value="EOZ91547.1"/>
    <property type="molecule type" value="Genomic_DNA"/>
</dbReference>
<keyword evidence="6" id="KW-1185">Reference proteome</keyword>
<feature type="binding site" evidence="4">
    <location>
        <position position="76"/>
    </location>
    <ligand>
        <name>Zn(2+)</name>
        <dbReference type="ChEBI" id="CHEBI:29105"/>
    </ligand>
</feature>
<dbReference type="Pfam" id="PF01155">
    <property type="entry name" value="HypA"/>
    <property type="match status" value="1"/>
</dbReference>
<evidence type="ECO:0000256" key="3">
    <source>
        <dbReference type="ARBA" id="ARBA00022833"/>
    </source>
</evidence>
<sequence>MHEVSVVRNIFKALEEAYPKRYERIVKVEIEAGLLSNIQPILIQNAFEALKTEETHLSDVEVEVKLLPILAYCTDCQNNFEVKYHRFVCTCGKPSSKIVQGEELQISKIDFKQDKSH</sequence>
<dbReference type="STRING" id="1189612.A33Q_4615"/>
<comment type="similarity">
    <text evidence="4">Belongs to the HypA/HybF family.</text>
</comment>
<dbReference type="RefSeq" id="WP_009035456.1">
    <property type="nucleotide sequence ID" value="NZ_ALWO02000054.1"/>
</dbReference>
<dbReference type="Proteomes" id="UP000006073">
    <property type="component" value="Unassembled WGS sequence"/>
</dbReference>
<dbReference type="GO" id="GO:0051604">
    <property type="term" value="P:protein maturation"/>
    <property type="evidence" value="ECO:0007669"/>
    <property type="project" value="InterPro"/>
</dbReference>
<name>S2CWN1_INDAL</name>
<evidence type="ECO:0000256" key="1">
    <source>
        <dbReference type="ARBA" id="ARBA00022596"/>
    </source>
</evidence>
<dbReference type="PIRSF" id="PIRSF004761">
    <property type="entry name" value="Hydrgn_mat_HypA"/>
    <property type="match status" value="1"/>
</dbReference>
<reference evidence="5 6" key="1">
    <citation type="journal article" date="2013" name="Genome Announc.">
        <title>Draft Genome Sequence of Indibacter alkaliphilus Strain LW1T, Isolated from Lonar Lake, a Haloalkaline Lake in the Buldana District of Maharashtra, India.</title>
        <authorList>
            <person name="Singh A."/>
            <person name="Kumar Jangir P."/>
            <person name="Sharma R."/>
            <person name="Singh A."/>
            <person name="Kumar Pinnaka A."/>
            <person name="Shivaji S."/>
        </authorList>
    </citation>
    <scope>NUCLEOTIDE SEQUENCE [LARGE SCALE GENOMIC DNA]</scope>
    <source>
        <strain evidence="6">CCUG 57479 / KCTC 22604 / LW1</strain>
    </source>
</reference>
<comment type="caution">
    <text evidence="5">The sequence shown here is derived from an EMBL/GenBank/DDBJ whole genome shotgun (WGS) entry which is preliminary data.</text>
</comment>
<dbReference type="GO" id="GO:0016151">
    <property type="term" value="F:nickel cation binding"/>
    <property type="evidence" value="ECO:0007669"/>
    <property type="project" value="UniProtKB-UniRule"/>
</dbReference>
<feature type="binding site" evidence="4">
    <location>
        <position position="73"/>
    </location>
    <ligand>
        <name>Zn(2+)</name>
        <dbReference type="ChEBI" id="CHEBI:29105"/>
    </ligand>
</feature>
<dbReference type="AlphaFoldDB" id="S2CWN1"/>
<organism evidence="5 6">
    <name type="scientific">Indibacter alkaliphilus (strain CCUG 57479 / KCTC 22604 / LW1)</name>
    <dbReference type="NCBI Taxonomy" id="1189612"/>
    <lineage>
        <taxon>Bacteria</taxon>
        <taxon>Pseudomonadati</taxon>
        <taxon>Bacteroidota</taxon>
        <taxon>Cytophagia</taxon>
        <taxon>Cytophagales</taxon>
        <taxon>Cyclobacteriaceae</taxon>
    </lineage>
</organism>
<gene>
    <name evidence="4" type="primary">hypA</name>
    <name evidence="5" type="ORF">A33Q_4615</name>
</gene>
<evidence type="ECO:0000256" key="4">
    <source>
        <dbReference type="HAMAP-Rule" id="MF_00213"/>
    </source>
</evidence>
<protein>
    <recommendedName>
        <fullName evidence="4">Hydrogenase maturation factor HypA</fullName>
    </recommendedName>
</protein>
<dbReference type="Gene3D" id="3.30.2320.80">
    <property type="match status" value="1"/>
</dbReference>
<feature type="binding site" evidence="4">
    <location>
        <position position="91"/>
    </location>
    <ligand>
        <name>Zn(2+)</name>
        <dbReference type="ChEBI" id="CHEBI:29105"/>
    </ligand>
</feature>